<reference evidence="2 3" key="1">
    <citation type="submission" date="2016-10" db="EMBL/GenBank/DDBJ databases">
        <title>Genome sequence of the ascomycete fungus Penicillium subrubescens.</title>
        <authorList>
            <person name="De Vries R.P."/>
            <person name="Peng M."/>
            <person name="Dilokpimol A."/>
            <person name="Hilden K."/>
            <person name="Makela M.R."/>
            <person name="Grigoriev I."/>
            <person name="Riley R."/>
            <person name="Granchi Z."/>
        </authorList>
    </citation>
    <scope>NUCLEOTIDE SEQUENCE [LARGE SCALE GENOMIC DNA]</scope>
    <source>
        <strain evidence="2 3">CBS 132785</strain>
    </source>
</reference>
<evidence type="ECO:0000256" key="1">
    <source>
        <dbReference type="SAM" id="MobiDB-lite"/>
    </source>
</evidence>
<dbReference type="AlphaFoldDB" id="A0A1Q5SXC0"/>
<dbReference type="OrthoDB" id="6077919at2759"/>
<evidence type="ECO:0000313" key="2">
    <source>
        <dbReference type="EMBL" id="OKO92634.1"/>
    </source>
</evidence>
<evidence type="ECO:0000313" key="3">
    <source>
        <dbReference type="Proteomes" id="UP000186955"/>
    </source>
</evidence>
<dbReference type="STRING" id="1316194.A0A1Q5SXC0"/>
<gene>
    <name evidence="2" type="ORF">PENSUB_12619</name>
</gene>
<accession>A0A1Q5SXC0</accession>
<protein>
    <submittedName>
        <fullName evidence="2">Uncharacterized protein</fullName>
    </submittedName>
</protein>
<dbReference type="Proteomes" id="UP000186955">
    <property type="component" value="Unassembled WGS sequence"/>
</dbReference>
<comment type="caution">
    <text evidence="2">The sequence shown here is derived from an EMBL/GenBank/DDBJ whole genome shotgun (WGS) entry which is preliminary data.</text>
</comment>
<organism evidence="2 3">
    <name type="scientific">Penicillium subrubescens</name>
    <dbReference type="NCBI Taxonomy" id="1316194"/>
    <lineage>
        <taxon>Eukaryota</taxon>
        <taxon>Fungi</taxon>
        <taxon>Dikarya</taxon>
        <taxon>Ascomycota</taxon>
        <taxon>Pezizomycotina</taxon>
        <taxon>Eurotiomycetes</taxon>
        <taxon>Eurotiomycetidae</taxon>
        <taxon>Eurotiales</taxon>
        <taxon>Aspergillaceae</taxon>
        <taxon>Penicillium</taxon>
    </lineage>
</organism>
<feature type="region of interest" description="Disordered" evidence="1">
    <location>
        <begin position="226"/>
        <end position="253"/>
    </location>
</feature>
<keyword evidence="3" id="KW-1185">Reference proteome</keyword>
<proteinExistence type="predicted"/>
<sequence length="253" mass="27938">MSQWFPVSDLAKTLVKEHAREPTPPPSRLIGLASLDGTPGRLLDCLTKYSKAGLAAIKPSSSSNVSTPLRRFQRDFENKVRALPSVHGTLDAKCVATKIQDLGISLDTKFLSWGSSGFDLSLLKNWLPAEGFDNVLPAGQNLCLLLLEFRANVDRVLGRECFRGRSFPLGLPTLFRVVFGEDDPLVGKNHHAVVDAMQLSLLAIVFIDLCRPPKKRLYWDGKAVKGLRPPHKRQSSLEAPLSSTSLEKRARTE</sequence>
<name>A0A1Q5SXC0_9EURO</name>
<dbReference type="EMBL" id="MNBE01000740">
    <property type="protein sequence ID" value="OKO92634.1"/>
    <property type="molecule type" value="Genomic_DNA"/>
</dbReference>